<evidence type="ECO:0000313" key="2">
    <source>
        <dbReference type="Proteomes" id="UP000007719"/>
    </source>
</evidence>
<sequence>MTLIYIMRRVIKVKKVSIGLFIILIILLVIVFASSFRNRDYGQDDFPYKGALFLHDGDYVIFECTEGYNGFYYMTGKDYEVPVQVFDYNTGKEIGGYLFLPGNPYPVGENFSYAPFRWMDLQQGYKGRTLKIVLRENRKIYNKTYGDRDLLIKFKPGTTVLYWHGVDSTDWCDLDYVAK</sequence>
<dbReference type="InParanoid" id="B8E1P7"/>
<reference evidence="2" key="1">
    <citation type="journal article" date="2016" name="Front. Microbiol.">
        <title>The complete genome sequence of hyperthermophile Dictyoglomus turgidum DSM 6724 reveals a specialized carbohydrate fermentor.</title>
        <authorList>
            <person name="Brumm P.J."/>
            <person name="Gowda K."/>
            <person name="Robb F.T."/>
            <person name="Mead D.A."/>
        </authorList>
    </citation>
    <scope>NUCLEOTIDE SEQUENCE [LARGE SCALE GENOMIC DNA]</scope>
    <source>
        <strain evidence="2">DSM 6724 / Z-1310</strain>
    </source>
</reference>
<dbReference type="HOGENOM" id="CLU_1608242_0_0_0"/>
<accession>B8E1P7</accession>
<dbReference type="OrthoDB" id="9811515at2"/>
<dbReference type="KEGG" id="dtu:Dtur_0246"/>
<dbReference type="EMBL" id="CP001251">
    <property type="protein sequence ID" value="ACK41572.1"/>
    <property type="molecule type" value="Genomic_DNA"/>
</dbReference>
<proteinExistence type="predicted"/>
<protein>
    <submittedName>
        <fullName evidence="1">Uncharacterized protein</fullName>
    </submittedName>
</protein>
<dbReference type="eggNOG" id="ENOG502ZEYY">
    <property type="taxonomic scope" value="Bacteria"/>
</dbReference>
<dbReference type="AlphaFoldDB" id="B8E1P7"/>
<organism evidence="1 2">
    <name type="scientific">Dictyoglomus turgidum (strain DSM 6724 / Z-1310)</name>
    <dbReference type="NCBI Taxonomy" id="515635"/>
    <lineage>
        <taxon>Bacteria</taxon>
        <taxon>Pseudomonadati</taxon>
        <taxon>Dictyoglomota</taxon>
        <taxon>Dictyoglomia</taxon>
        <taxon>Dictyoglomales</taxon>
        <taxon>Dictyoglomaceae</taxon>
        <taxon>Dictyoglomus</taxon>
    </lineage>
</organism>
<keyword evidence="2" id="KW-1185">Reference proteome</keyword>
<dbReference type="Proteomes" id="UP000007719">
    <property type="component" value="Chromosome"/>
</dbReference>
<dbReference type="STRING" id="515635.Dtur_0246"/>
<name>B8E1P7_DICTD</name>
<evidence type="ECO:0000313" key="1">
    <source>
        <dbReference type="EMBL" id="ACK41572.1"/>
    </source>
</evidence>
<dbReference type="EnsemblBacteria" id="ACK41572">
    <property type="protein sequence ID" value="ACK41572"/>
    <property type="gene ID" value="Dtur_0246"/>
</dbReference>
<gene>
    <name evidence="1" type="ordered locus">Dtur_0246</name>
</gene>